<dbReference type="AlphaFoldDB" id="A0A816HM73"/>
<keyword evidence="2" id="KW-1185">Reference proteome</keyword>
<proteinExistence type="predicted"/>
<gene>
    <name evidence="1" type="ORF">XAT740_LOCUS63377</name>
</gene>
<dbReference type="SUPFAM" id="SSF56399">
    <property type="entry name" value="ADP-ribosylation"/>
    <property type="match status" value="1"/>
</dbReference>
<dbReference type="Proteomes" id="UP000663828">
    <property type="component" value="Unassembled WGS sequence"/>
</dbReference>
<evidence type="ECO:0000313" key="1">
    <source>
        <dbReference type="EMBL" id="CAF1689601.1"/>
    </source>
</evidence>
<sequence>MHQQLVERQIKSPIRVYRGQRMSNIEVDLLADSIGKLVSMKSFLSTSLDRKVAETFADIQVGSTDDETVFVIFIIDAIPNEINKTLRPFGDITDISYFNEAEKEILFMVGAVFRITNVAQDFSKR</sequence>
<accession>A0A816HM73</accession>
<dbReference type="EMBL" id="CAJNOR010019444">
    <property type="protein sequence ID" value="CAF1689601.1"/>
    <property type="molecule type" value="Genomic_DNA"/>
</dbReference>
<reference evidence="1" key="1">
    <citation type="submission" date="2021-02" db="EMBL/GenBank/DDBJ databases">
        <authorList>
            <person name="Nowell W R."/>
        </authorList>
    </citation>
    <scope>NUCLEOTIDE SEQUENCE</scope>
</reference>
<name>A0A816HM73_ADIRI</name>
<feature type="non-terminal residue" evidence="1">
    <location>
        <position position="125"/>
    </location>
</feature>
<dbReference type="Gene3D" id="3.90.176.10">
    <property type="entry name" value="Toxin ADP-ribosyltransferase, Chain A, domain 1"/>
    <property type="match status" value="1"/>
</dbReference>
<dbReference type="PROSITE" id="PS51996">
    <property type="entry name" value="TR_MART"/>
    <property type="match status" value="1"/>
</dbReference>
<protein>
    <submittedName>
        <fullName evidence="1">Uncharacterized protein</fullName>
    </submittedName>
</protein>
<organism evidence="1 2">
    <name type="scientific">Adineta ricciae</name>
    <name type="common">Rotifer</name>
    <dbReference type="NCBI Taxonomy" id="249248"/>
    <lineage>
        <taxon>Eukaryota</taxon>
        <taxon>Metazoa</taxon>
        <taxon>Spiralia</taxon>
        <taxon>Gnathifera</taxon>
        <taxon>Rotifera</taxon>
        <taxon>Eurotatoria</taxon>
        <taxon>Bdelloidea</taxon>
        <taxon>Adinetida</taxon>
        <taxon>Adinetidae</taxon>
        <taxon>Adineta</taxon>
    </lineage>
</organism>
<comment type="caution">
    <text evidence="1">The sequence shown here is derived from an EMBL/GenBank/DDBJ whole genome shotgun (WGS) entry which is preliminary data.</text>
</comment>
<evidence type="ECO:0000313" key="2">
    <source>
        <dbReference type="Proteomes" id="UP000663828"/>
    </source>
</evidence>